<comment type="pathway">
    <text evidence="15">Steroid metabolism; cholesterol degradation.</text>
</comment>
<keyword evidence="10" id="KW-0443">Lipid metabolism</keyword>
<dbReference type="PANTHER" id="PTHR47470:SF1">
    <property type="entry name" value="FAD-DEPENDENT OXIDOREDUCTASE 2 FAD BINDING DOMAIN-CONTAINING PROTEIN"/>
    <property type="match status" value="1"/>
</dbReference>
<evidence type="ECO:0000256" key="1">
    <source>
        <dbReference type="ARBA" id="ARBA00001974"/>
    </source>
</evidence>
<evidence type="ECO:0000256" key="5">
    <source>
        <dbReference type="ARBA" id="ARBA00022723"/>
    </source>
</evidence>
<proteinExistence type="inferred from homology"/>
<comment type="similarity">
    <text evidence="2">Belongs to the GMC oxidoreductase family.</text>
</comment>
<reference evidence="20 21" key="1">
    <citation type="submission" date="2021-03" db="EMBL/GenBank/DDBJ databases">
        <title>Sequencing the genomes of 1000 actinobacteria strains.</title>
        <authorList>
            <person name="Klenk H.-P."/>
        </authorList>
    </citation>
    <scope>NUCLEOTIDE SEQUENCE [LARGE SCALE GENOMIC DNA]</scope>
    <source>
        <strain evidence="20 21">DSM 45510</strain>
    </source>
</reference>
<dbReference type="InterPro" id="IPR017900">
    <property type="entry name" value="4Fe4S_Fe_S_CS"/>
</dbReference>
<keyword evidence="7 20" id="KW-0560">Oxidoreductase</keyword>
<dbReference type="Proteomes" id="UP000741013">
    <property type="component" value="Unassembled WGS sequence"/>
</dbReference>
<feature type="domain" description="4Fe-4S ferredoxin-type" evidence="19">
    <location>
        <begin position="185"/>
        <end position="215"/>
    </location>
</feature>
<accession>A0ABS4PWB6</accession>
<dbReference type="InterPro" id="IPR052542">
    <property type="entry name" value="Cholesterol_Oxidase"/>
</dbReference>
<keyword evidence="9" id="KW-0411">Iron-sulfur</keyword>
<keyword evidence="3" id="KW-0153">Cholesterol metabolism</keyword>
<protein>
    <recommendedName>
        <fullName evidence="17">Cholesterol oxidase</fullName>
        <ecNumber evidence="16">1.1.3.6</ecNumber>
        <ecNumber evidence="14">5.3.3.1</ecNumber>
    </recommendedName>
    <alternativeName>
        <fullName evidence="18">Cholesterol isomerase</fullName>
    </alternativeName>
</protein>
<name>A0ABS4PWB6_9PSEU</name>
<comment type="cofactor">
    <cofactor evidence="1">
        <name>FAD</name>
        <dbReference type="ChEBI" id="CHEBI:57692"/>
    </cofactor>
</comment>
<keyword evidence="11" id="KW-1207">Sterol metabolism</keyword>
<dbReference type="EC" id="1.1.3.6" evidence="16"/>
<gene>
    <name evidence="20" type="ORF">JOM49_005231</name>
</gene>
<keyword evidence="5" id="KW-0479">Metal-binding</keyword>
<evidence type="ECO:0000256" key="4">
    <source>
        <dbReference type="ARBA" id="ARBA00022630"/>
    </source>
</evidence>
<dbReference type="InterPro" id="IPR007867">
    <property type="entry name" value="GMC_OxRtase_C"/>
</dbReference>
<sequence length="481" mass="51011">MNGRDSGAREATVDVVVVGSGFGGSVAALRLAEKGYRVAVLEAGRRFADADFAVSPWSVHRVVWAPRFGLRGIVRVRLGRHVVALTGVGVGGGSLAYAGVHYRPGPEVFRGEGWDRSVDWSAELDPHFTRAERMLGTTVTPRLAHGDHLLRRSAEVLGAQATFHPVRVGVHFGEPGRTVADPYFGGLGPDRAGCLDCGRCTFGCPVGAKNTLMKNYLHLAERAGARIHPLTTVTGLRPVRDGGWEIEATHPGIGRRRSWRAGHVVLAAGAWGTTELLHRCRAAGTLPALSPALGTRMGTNGELILTATARALDVGEGTAITSAFHADEATMVQLCRVGRGMHPLTGGRGQRTAFLNTMTREDPGLLGRYRGGRLRLSRGSASPEPRSAAMTAAQVVAEQAGGRPSRWWKALLRKPVTAHLLGGCPMGTDPATSVVDLAHRVHGHPGLHIADASVLPHNLGVNPSLTITALAERAFAAWAPR</sequence>
<dbReference type="GO" id="GO:0016995">
    <property type="term" value="F:cholesterol oxidase activity"/>
    <property type="evidence" value="ECO:0007669"/>
    <property type="project" value="UniProtKB-EC"/>
</dbReference>
<keyword evidence="8" id="KW-0408">Iron</keyword>
<evidence type="ECO:0000256" key="10">
    <source>
        <dbReference type="ARBA" id="ARBA00023098"/>
    </source>
</evidence>
<keyword evidence="13" id="KW-0413">Isomerase</keyword>
<evidence type="ECO:0000256" key="7">
    <source>
        <dbReference type="ARBA" id="ARBA00023002"/>
    </source>
</evidence>
<evidence type="ECO:0000256" key="16">
    <source>
        <dbReference type="ARBA" id="ARBA00049723"/>
    </source>
</evidence>
<dbReference type="InterPro" id="IPR017896">
    <property type="entry name" value="4Fe4S_Fe-S-bd"/>
</dbReference>
<evidence type="ECO:0000313" key="21">
    <source>
        <dbReference type="Proteomes" id="UP000741013"/>
    </source>
</evidence>
<evidence type="ECO:0000256" key="6">
    <source>
        <dbReference type="ARBA" id="ARBA00022827"/>
    </source>
</evidence>
<dbReference type="Gene3D" id="3.50.50.60">
    <property type="entry name" value="FAD/NAD(P)-binding domain"/>
    <property type="match status" value="3"/>
</dbReference>
<evidence type="ECO:0000256" key="2">
    <source>
        <dbReference type="ARBA" id="ARBA00010790"/>
    </source>
</evidence>
<evidence type="ECO:0000256" key="3">
    <source>
        <dbReference type="ARBA" id="ARBA00022548"/>
    </source>
</evidence>
<evidence type="ECO:0000256" key="18">
    <source>
        <dbReference type="ARBA" id="ARBA00049778"/>
    </source>
</evidence>
<evidence type="ECO:0000313" key="20">
    <source>
        <dbReference type="EMBL" id="MBP2183705.1"/>
    </source>
</evidence>
<keyword evidence="12" id="KW-0753">Steroid metabolism</keyword>
<evidence type="ECO:0000256" key="17">
    <source>
        <dbReference type="ARBA" id="ARBA00049744"/>
    </source>
</evidence>
<evidence type="ECO:0000256" key="9">
    <source>
        <dbReference type="ARBA" id="ARBA00023014"/>
    </source>
</evidence>
<evidence type="ECO:0000256" key="11">
    <source>
        <dbReference type="ARBA" id="ARBA00023166"/>
    </source>
</evidence>
<comment type="caution">
    <text evidence="20">The sequence shown here is derived from an EMBL/GenBank/DDBJ whole genome shotgun (WGS) entry which is preliminary data.</text>
</comment>
<evidence type="ECO:0000256" key="13">
    <source>
        <dbReference type="ARBA" id="ARBA00023235"/>
    </source>
</evidence>
<dbReference type="InterPro" id="IPR006076">
    <property type="entry name" value="FAD-dep_OxRdtase"/>
</dbReference>
<evidence type="ECO:0000256" key="15">
    <source>
        <dbReference type="ARBA" id="ARBA00049645"/>
    </source>
</evidence>
<dbReference type="PROSITE" id="PS51379">
    <property type="entry name" value="4FE4S_FER_2"/>
    <property type="match status" value="1"/>
</dbReference>
<dbReference type="PRINTS" id="PR00411">
    <property type="entry name" value="PNDRDTASEI"/>
</dbReference>
<evidence type="ECO:0000256" key="12">
    <source>
        <dbReference type="ARBA" id="ARBA00023221"/>
    </source>
</evidence>
<dbReference type="InterPro" id="IPR036188">
    <property type="entry name" value="FAD/NAD-bd_sf"/>
</dbReference>
<keyword evidence="4" id="KW-0285">Flavoprotein</keyword>
<evidence type="ECO:0000256" key="14">
    <source>
        <dbReference type="ARBA" id="ARBA00038856"/>
    </source>
</evidence>
<dbReference type="Pfam" id="PF05199">
    <property type="entry name" value="GMC_oxred_C"/>
    <property type="match status" value="1"/>
</dbReference>
<dbReference type="SUPFAM" id="SSF51905">
    <property type="entry name" value="FAD/NAD(P)-binding domain"/>
    <property type="match status" value="1"/>
</dbReference>
<dbReference type="Pfam" id="PF01266">
    <property type="entry name" value="DAO"/>
    <property type="match status" value="1"/>
</dbReference>
<dbReference type="PANTHER" id="PTHR47470">
    <property type="entry name" value="CHOLESTEROL OXIDASE"/>
    <property type="match status" value="1"/>
</dbReference>
<dbReference type="PROSITE" id="PS00198">
    <property type="entry name" value="4FE4S_FER_1"/>
    <property type="match status" value="1"/>
</dbReference>
<dbReference type="EMBL" id="JAGGMS010000001">
    <property type="protein sequence ID" value="MBP2183705.1"/>
    <property type="molecule type" value="Genomic_DNA"/>
</dbReference>
<evidence type="ECO:0000256" key="8">
    <source>
        <dbReference type="ARBA" id="ARBA00023004"/>
    </source>
</evidence>
<dbReference type="RefSeq" id="WP_209666840.1">
    <property type="nucleotide sequence ID" value="NZ_JAGGMS010000001.1"/>
</dbReference>
<evidence type="ECO:0000259" key="19">
    <source>
        <dbReference type="PROSITE" id="PS51379"/>
    </source>
</evidence>
<organism evidence="20 21">
    <name type="scientific">Amycolatopsis magusensis</name>
    <dbReference type="NCBI Taxonomy" id="882444"/>
    <lineage>
        <taxon>Bacteria</taxon>
        <taxon>Bacillati</taxon>
        <taxon>Actinomycetota</taxon>
        <taxon>Actinomycetes</taxon>
        <taxon>Pseudonocardiales</taxon>
        <taxon>Pseudonocardiaceae</taxon>
        <taxon>Amycolatopsis</taxon>
    </lineage>
</organism>
<dbReference type="EC" id="5.3.3.1" evidence="14"/>
<keyword evidence="21" id="KW-1185">Reference proteome</keyword>
<keyword evidence="6" id="KW-0274">FAD</keyword>